<dbReference type="AlphaFoldDB" id="A0A915DP76"/>
<dbReference type="Proteomes" id="UP000887574">
    <property type="component" value="Unplaced"/>
</dbReference>
<evidence type="ECO:0000259" key="8">
    <source>
        <dbReference type="Pfam" id="PF09334"/>
    </source>
</evidence>
<keyword evidence="9" id="KW-1185">Reference proteome</keyword>
<reference evidence="10" key="1">
    <citation type="submission" date="2022-11" db="UniProtKB">
        <authorList>
            <consortium name="WormBaseParasite"/>
        </authorList>
    </citation>
    <scope>IDENTIFICATION</scope>
</reference>
<keyword evidence="2 7" id="KW-0547">Nucleotide-binding</keyword>
<evidence type="ECO:0000313" key="10">
    <source>
        <dbReference type="WBParaSite" id="jg21673"/>
    </source>
</evidence>
<keyword evidence="3 7" id="KW-0067">ATP-binding</keyword>
<evidence type="ECO:0000256" key="2">
    <source>
        <dbReference type="ARBA" id="ARBA00022741"/>
    </source>
</evidence>
<keyword evidence="5 7" id="KW-0030">Aminoacyl-tRNA synthetase</keyword>
<evidence type="ECO:0000313" key="9">
    <source>
        <dbReference type="Proteomes" id="UP000887574"/>
    </source>
</evidence>
<dbReference type="SUPFAM" id="SSF52374">
    <property type="entry name" value="Nucleotidylyl transferase"/>
    <property type="match status" value="1"/>
</dbReference>
<dbReference type="GO" id="GO:0005524">
    <property type="term" value="F:ATP binding"/>
    <property type="evidence" value="ECO:0007669"/>
    <property type="project" value="UniProtKB-KW"/>
</dbReference>
<dbReference type="InterPro" id="IPR029038">
    <property type="entry name" value="MetRS_Zn"/>
</dbReference>
<dbReference type="GO" id="GO:0005829">
    <property type="term" value="C:cytosol"/>
    <property type="evidence" value="ECO:0007669"/>
    <property type="project" value="TreeGrafter"/>
</dbReference>
<sequence length="217" mass="25011">MQEPLRRSVSRLRICPHCKFRDARGDQCDGCGKLLDAVELVEPNCHLCQKTLKVKQSKHILLDLDKLTGEVERNFDAVTSAEDSQWSANAIAIVKSWLKKGLEKRCITRDLKWGTPVPLAEFACKVVYVWFDAPIVYLSMTKALLGDEGMEKWWKTPDEVDLAHSKRATAVVNRDKRRLASQRNRSEIVVKIIQYSFLRNVLFDMEIVCEDDDELFR</sequence>
<dbReference type="PANTHER" id="PTHR45765">
    <property type="entry name" value="METHIONINE--TRNA LIGASE"/>
    <property type="match status" value="1"/>
</dbReference>
<dbReference type="GO" id="GO:0006431">
    <property type="term" value="P:methionyl-tRNA aminoacylation"/>
    <property type="evidence" value="ECO:0007669"/>
    <property type="project" value="TreeGrafter"/>
</dbReference>
<dbReference type="InterPro" id="IPR023458">
    <property type="entry name" value="Met-tRNA_ligase_1"/>
</dbReference>
<dbReference type="SUPFAM" id="SSF57770">
    <property type="entry name" value="Methionyl-tRNA synthetase (MetRS), Zn-domain"/>
    <property type="match status" value="1"/>
</dbReference>
<evidence type="ECO:0000256" key="3">
    <source>
        <dbReference type="ARBA" id="ARBA00022840"/>
    </source>
</evidence>
<dbReference type="Gene3D" id="2.170.220.10">
    <property type="match status" value="1"/>
</dbReference>
<dbReference type="GO" id="GO:0017101">
    <property type="term" value="C:aminoacyl-tRNA synthetase multienzyme complex"/>
    <property type="evidence" value="ECO:0007669"/>
    <property type="project" value="TreeGrafter"/>
</dbReference>
<comment type="catalytic activity">
    <reaction evidence="6">
        <text>tRNA(Met) + L-methionine + ATP = L-methionyl-tRNA(Met) + AMP + diphosphate</text>
        <dbReference type="Rhea" id="RHEA:13481"/>
        <dbReference type="Rhea" id="RHEA-COMP:9667"/>
        <dbReference type="Rhea" id="RHEA-COMP:9698"/>
        <dbReference type="ChEBI" id="CHEBI:30616"/>
        <dbReference type="ChEBI" id="CHEBI:33019"/>
        <dbReference type="ChEBI" id="CHEBI:57844"/>
        <dbReference type="ChEBI" id="CHEBI:78442"/>
        <dbReference type="ChEBI" id="CHEBI:78530"/>
        <dbReference type="ChEBI" id="CHEBI:456215"/>
        <dbReference type="EC" id="6.1.1.10"/>
    </reaction>
</comment>
<evidence type="ECO:0000256" key="5">
    <source>
        <dbReference type="ARBA" id="ARBA00023146"/>
    </source>
</evidence>
<evidence type="ECO:0000256" key="7">
    <source>
        <dbReference type="RuleBase" id="RU363039"/>
    </source>
</evidence>
<dbReference type="Pfam" id="PF09334">
    <property type="entry name" value="tRNA-synt_1g"/>
    <property type="match status" value="1"/>
</dbReference>
<evidence type="ECO:0000256" key="6">
    <source>
        <dbReference type="ARBA" id="ARBA00047364"/>
    </source>
</evidence>
<dbReference type="GO" id="GO:0004825">
    <property type="term" value="F:methionine-tRNA ligase activity"/>
    <property type="evidence" value="ECO:0007669"/>
    <property type="project" value="UniProtKB-EC"/>
</dbReference>
<evidence type="ECO:0000256" key="4">
    <source>
        <dbReference type="ARBA" id="ARBA00022917"/>
    </source>
</evidence>
<proteinExistence type="inferred from homology"/>
<dbReference type="PANTHER" id="PTHR45765:SF1">
    <property type="entry name" value="METHIONINE--TRNA LIGASE, CYTOPLASMIC"/>
    <property type="match status" value="1"/>
</dbReference>
<evidence type="ECO:0000256" key="1">
    <source>
        <dbReference type="ARBA" id="ARBA00022598"/>
    </source>
</evidence>
<comment type="similarity">
    <text evidence="7">Belongs to the class-I aminoacyl-tRNA synthetase family.</text>
</comment>
<accession>A0A915DP76</accession>
<keyword evidence="1 7" id="KW-0436">Ligase</keyword>
<keyword evidence="4 7" id="KW-0648">Protein biosynthesis</keyword>
<name>A0A915DP76_9BILA</name>
<organism evidence="9 10">
    <name type="scientific">Ditylenchus dipsaci</name>
    <dbReference type="NCBI Taxonomy" id="166011"/>
    <lineage>
        <taxon>Eukaryota</taxon>
        <taxon>Metazoa</taxon>
        <taxon>Ecdysozoa</taxon>
        <taxon>Nematoda</taxon>
        <taxon>Chromadorea</taxon>
        <taxon>Rhabditida</taxon>
        <taxon>Tylenchina</taxon>
        <taxon>Tylenchomorpha</taxon>
        <taxon>Sphaerularioidea</taxon>
        <taxon>Anguinidae</taxon>
        <taxon>Anguininae</taxon>
        <taxon>Ditylenchus</taxon>
    </lineage>
</organism>
<dbReference type="WBParaSite" id="jg21673">
    <property type="protein sequence ID" value="jg21673"/>
    <property type="gene ID" value="jg21673"/>
</dbReference>
<protein>
    <submittedName>
        <fullName evidence="10">Methionyl/Leucyl tRNA synthetase domain-containing protein</fullName>
    </submittedName>
</protein>
<dbReference type="InterPro" id="IPR015413">
    <property type="entry name" value="Methionyl/Leucyl_tRNA_Synth"/>
</dbReference>
<feature type="domain" description="Methionyl/Leucyl tRNA synthetase" evidence="8">
    <location>
        <begin position="14"/>
        <end position="164"/>
    </location>
</feature>